<comment type="caution">
    <text evidence="2">The sequence shown here is derived from an EMBL/GenBank/DDBJ whole genome shotgun (WGS) entry which is preliminary data.</text>
</comment>
<dbReference type="SUPFAM" id="SSF54593">
    <property type="entry name" value="Glyoxalase/Bleomycin resistance protein/Dihydroxybiphenyl dioxygenase"/>
    <property type="match status" value="1"/>
</dbReference>
<dbReference type="PROSITE" id="PS51819">
    <property type="entry name" value="VOC"/>
    <property type="match status" value="1"/>
</dbReference>
<dbReference type="Gene3D" id="3.10.180.10">
    <property type="entry name" value="2,3-Dihydroxybiphenyl 1,2-Dioxygenase, domain 1"/>
    <property type="match status" value="1"/>
</dbReference>
<evidence type="ECO:0000313" key="3">
    <source>
        <dbReference type="Proteomes" id="UP001595528"/>
    </source>
</evidence>
<sequence length="149" mass="15962">MANDFTRRISEGFVENPEGDIRNVEGAPGWVELVTADPDAACTFLTATLGWTFRRLDIPDVDYRLGLAHGQPVGGVLQMPPEGPQSPQWNTYFAVADLDEAVAAAEQAGATLRFPKTAVPGIGRFAGVTHPSGGQVMLGEYEKPMGTIF</sequence>
<dbReference type="CDD" id="cd07247">
    <property type="entry name" value="SgaA_N_like"/>
    <property type="match status" value="1"/>
</dbReference>
<feature type="domain" description="VOC" evidence="1">
    <location>
        <begin position="27"/>
        <end position="141"/>
    </location>
</feature>
<dbReference type="RefSeq" id="WP_379902046.1">
    <property type="nucleotide sequence ID" value="NZ_JBHRTR010000028.1"/>
</dbReference>
<dbReference type="PANTHER" id="PTHR33993:SF14">
    <property type="entry name" value="GB|AAF24581.1"/>
    <property type="match status" value="1"/>
</dbReference>
<dbReference type="PANTHER" id="PTHR33993">
    <property type="entry name" value="GLYOXALASE-RELATED"/>
    <property type="match status" value="1"/>
</dbReference>
<dbReference type="Proteomes" id="UP001595528">
    <property type="component" value="Unassembled WGS sequence"/>
</dbReference>
<gene>
    <name evidence="2" type="ORF">ACFOGJ_15695</name>
</gene>
<reference evidence="3" key="1">
    <citation type="journal article" date="2019" name="Int. J. Syst. Evol. Microbiol.">
        <title>The Global Catalogue of Microorganisms (GCM) 10K type strain sequencing project: providing services to taxonomists for standard genome sequencing and annotation.</title>
        <authorList>
            <consortium name="The Broad Institute Genomics Platform"/>
            <consortium name="The Broad Institute Genome Sequencing Center for Infectious Disease"/>
            <person name="Wu L."/>
            <person name="Ma J."/>
        </authorList>
    </citation>
    <scope>NUCLEOTIDE SEQUENCE [LARGE SCALE GENOMIC DNA]</scope>
    <source>
        <strain evidence="3">KCTC 42964</strain>
    </source>
</reference>
<evidence type="ECO:0000259" key="1">
    <source>
        <dbReference type="PROSITE" id="PS51819"/>
    </source>
</evidence>
<keyword evidence="3" id="KW-1185">Reference proteome</keyword>
<dbReference type="Pfam" id="PF18029">
    <property type="entry name" value="Glyoxalase_6"/>
    <property type="match status" value="1"/>
</dbReference>
<dbReference type="InterPro" id="IPR041581">
    <property type="entry name" value="Glyoxalase_6"/>
</dbReference>
<dbReference type="InterPro" id="IPR037523">
    <property type="entry name" value="VOC_core"/>
</dbReference>
<organism evidence="2 3">
    <name type="scientific">Marinibaculum pumilum</name>
    <dbReference type="NCBI Taxonomy" id="1766165"/>
    <lineage>
        <taxon>Bacteria</taxon>
        <taxon>Pseudomonadati</taxon>
        <taxon>Pseudomonadota</taxon>
        <taxon>Alphaproteobacteria</taxon>
        <taxon>Rhodospirillales</taxon>
        <taxon>Rhodospirillaceae</taxon>
        <taxon>Marinibaculum</taxon>
    </lineage>
</organism>
<protein>
    <submittedName>
        <fullName evidence="2">VOC family protein</fullName>
    </submittedName>
</protein>
<proteinExistence type="predicted"/>
<name>A0ABV7L261_9PROT</name>
<dbReference type="InterPro" id="IPR029068">
    <property type="entry name" value="Glyas_Bleomycin-R_OHBP_Dase"/>
</dbReference>
<dbReference type="EMBL" id="JBHRTR010000028">
    <property type="protein sequence ID" value="MFC3228687.1"/>
    <property type="molecule type" value="Genomic_DNA"/>
</dbReference>
<dbReference type="InterPro" id="IPR052164">
    <property type="entry name" value="Anthracycline_SecMetBiosynth"/>
</dbReference>
<accession>A0ABV7L261</accession>
<evidence type="ECO:0000313" key="2">
    <source>
        <dbReference type="EMBL" id="MFC3228687.1"/>
    </source>
</evidence>